<sequence length="678" mass="76575">MECNHESGMLRKRKIRNVSLEQRDFNTQPCFLCTVVYPFWKQHTDMSLVSSNLASFGGSLIYDQNSVPIEIEYEDIKPIQRPDGRLDFSELLSNPPALNYEIKKHRRRFFRVELEIKQLGEAYHVLMCGLILRFSSDVKMGVEFKEPDMTKIENVQALKDIMDLFDWYGIDMKPIETNGLNNTSKEEATEVIAAAFRLPDGIPSAPYGQVKYNQPALFRHLRSELMTPGADLVKCGDLNRDYLHPTYAAKYWLNRYLSVTGQGKLPKEVDVSRLAVIHIRLSALSPVGRMMDAKNLEDVVRSIAEANHLANQTDGFSFSHIMVYGDFDYSEIDTYRRIIETALRPEKPTNRTAKRAAKKVAKKDAKKAVKNASNKASNQSTETTTDNRIKLLFISSAWNAPSTPLHGKAKDVASLWQKYRSTSSDHLPIQVKNLAIWTTLCQRYHPKICVIGHRSGFIEGAAFIGIPVFYLMNERNHLYFADAKGGNVAVTPGDLLWRTPANSGQNRLRDLSKVMDTFIPVFALGERESDKDVYRIEDAYEKELTAALFMYMCCDVVYGLKISPLEAMLHMKNPCNPAWTARVDLMGDTCQGQGHEPGKLGCEDAKYLASSENLPETGQEWLRRRYLFATGRAAEVRLVPWSGVLDGKWRGMWGLGARALSGRDFADLLAGARGVKEG</sequence>
<proteinExistence type="predicted"/>
<accession>A0A9P9IDS7</accession>
<reference evidence="2" key="1">
    <citation type="journal article" date="2021" name="Nat. Commun.">
        <title>Genetic determinants of endophytism in the Arabidopsis root mycobiome.</title>
        <authorList>
            <person name="Mesny F."/>
            <person name="Miyauchi S."/>
            <person name="Thiergart T."/>
            <person name="Pickel B."/>
            <person name="Atanasova L."/>
            <person name="Karlsson M."/>
            <person name="Huettel B."/>
            <person name="Barry K.W."/>
            <person name="Haridas S."/>
            <person name="Chen C."/>
            <person name="Bauer D."/>
            <person name="Andreopoulos W."/>
            <person name="Pangilinan J."/>
            <person name="LaButti K."/>
            <person name="Riley R."/>
            <person name="Lipzen A."/>
            <person name="Clum A."/>
            <person name="Drula E."/>
            <person name="Henrissat B."/>
            <person name="Kohler A."/>
            <person name="Grigoriev I.V."/>
            <person name="Martin F.M."/>
            <person name="Hacquard S."/>
        </authorList>
    </citation>
    <scope>NUCLEOTIDE SEQUENCE</scope>
    <source>
        <strain evidence="2">MPI-CAGE-CH-0243</strain>
    </source>
</reference>
<evidence type="ECO:0000256" key="1">
    <source>
        <dbReference type="SAM" id="MobiDB-lite"/>
    </source>
</evidence>
<evidence type="ECO:0000313" key="3">
    <source>
        <dbReference type="Proteomes" id="UP000700596"/>
    </source>
</evidence>
<comment type="caution">
    <text evidence="2">The sequence shown here is derived from an EMBL/GenBank/DDBJ whole genome shotgun (WGS) entry which is preliminary data.</text>
</comment>
<feature type="region of interest" description="Disordered" evidence="1">
    <location>
        <begin position="346"/>
        <end position="382"/>
    </location>
</feature>
<name>A0A9P9IDS7_9PLEO</name>
<keyword evidence="3" id="KW-1185">Reference proteome</keyword>
<gene>
    <name evidence="2" type="ORF">B0J11DRAFT_510532</name>
</gene>
<dbReference type="Proteomes" id="UP000700596">
    <property type="component" value="Unassembled WGS sequence"/>
</dbReference>
<dbReference type="AlphaFoldDB" id="A0A9P9IDS7"/>
<protein>
    <submittedName>
        <fullName evidence="2">Uncharacterized protein</fullName>
    </submittedName>
</protein>
<feature type="compositionally biased region" description="Basic residues" evidence="1">
    <location>
        <begin position="352"/>
        <end position="361"/>
    </location>
</feature>
<dbReference type="EMBL" id="JAGMWT010000015">
    <property type="protein sequence ID" value="KAH7116192.1"/>
    <property type="molecule type" value="Genomic_DNA"/>
</dbReference>
<organism evidence="2 3">
    <name type="scientific">Dendryphion nanum</name>
    <dbReference type="NCBI Taxonomy" id="256645"/>
    <lineage>
        <taxon>Eukaryota</taxon>
        <taxon>Fungi</taxon>
        <taxon>Dikarya</taxon>
        <taxon>Ascomycota</taxon>
        <taxon>Pezizomycotina</taxon>
        <taxon>Dothideomycetes</taxon>
        <taxon>Pleosporomycetidae</taxon>
        <taxon>Pleosporales</taxon>
        <taxon>Torulaceae</taxon>
        <taxon>Dendryphion</taxon>
    </lineage>
</organism>
<evidence type="ECO:0000313" key="2">
    <source>
        <dbReference type="EMBL" id="KAH7116192.1"/>
    </source>
</evidence>
<dbReference type="OrthoDB" id="3946475at2759"/>